<sequence length="450" mass="50512">MKGFLKKKKRKGPLMDGSCCSLSFLLTINSAYMPLSVVQRLGREDGQTDFSNGNEMASALKSRFQRTVQSWHRYGLAGESFKWTVVKMDPLGGEPFRRPLPMFEMSDPSHLDQFALGCDADMGGYSTIQLAIQQSPSYPFPHGVFRGTLRSELGEQAIKSRILKAGGYAGFRTKVRQMLIGEDNWNAEQHEFLRLRVKNSGDGMKYFVNIQTEGPVSTDIFQHRLWLGDTDEWQDVLIPLSDFALTNKGQIVNNQFEMPRDSIRTVGISVLEKPGPYELGILKVDCVSEIGLKLEAQGAEADNSQRRKKHFIEGEDNHLPHRSSVKVLNQRCSSSPLNICVRPSMTPMYLARASLRVVLLGLLVVQAVNGVTCLSCGCGDVMSQLRLTQCSRMWTCPSTGKIFWRCPHYLQMTDYWCPECQKQWQTLGACTGNKAHHVLEPPEGPEGDNH</sequence>
<evidence type="ECO:0000259" key="5">
    <source>
        <dbReference type="Pfam" id="PF08547"/>
    </source>
</evidence>
<keyword evidence="4" id="KW-0143">Chaperone</keyword>
<comment type="similarity">
    <text evidence="2">Belongs to the CIA30 family.</text>
</comment>
<dbReference type="Proteomes" id="UP000037035">
    <property type="component" value="Unassembled WGS sequence"/>
</dbReference>
<dbReference type="EMBL" id="LAVV01006390">
    <property type="protein sequence ID" value="KNZ60196.1"/>
    <property type="molecule type" value="Genomic_DNA"/>
</dbReference>
<dbReference type="AlphaFoldDB" id="A0A0L6VHD9"/>
<organism evidence="6 7">
    <name type="scientific">Puccinia sorghi</name>
    <dbReference type="NCBI Taxonomy" id="27349"/>
    <lineage>
        <taxon>Eukaryota</taxon>
        <taxon>Fungi</taxon>
        <taxon>Dikarya</taxon>
        <taxon>Basidiomycota</taxon>
        <taxon>Pucciniomycotina</taxon>
        <taxon>Pucciniomycetes</taxon>
        <taxon>Pucciniales</taxon>
        <taxon>Pucciniaceae</taxon>
        <taxon>Puccinia</taxon>
    </lineage>
</organism>
<dbReference type="VEuPathDB" id="FungiDB:VP01_1598g6"/>
<dbReference type="InterPro" id="IPR013857">
    <property type="entry name" value="NADH-UbQ_OxRdtase-assoc_prot30"/>
</dbReference>
<dbReference type="GO" id="GO:0010257">
    <property type="term" value="P:NADH dehydrogenase complex assembly"/>
    <property type="evidence" value="ECO:0007669"/>
    <property type="project" value="TreeGrafter"/>
</dbReference>
<evidence type="ECO:0000313" key="7">
    <source>
        <dbReference type="Proteomes" id="UP000037035"/>
    </source>
</evidence>
<dbReference type="GO" id="GO:0051082">
    <property type="term" value="F:unfolded protein binding"/>
    <property type="evidence" value="ECO:0007669"/>
    <property type="project" value="TreeGrafter"/>
</dbReference>
<protein>
    <recommendedName>
        <fullName evidence="5">NADH:ubiquinone oxidoreductase intermediate-associated protein 30 domain-containing protein</fullName>
    </recommendedName>
</protein>
<dbReference type="OrthoDB" id="42561at2759"/>
<evidence type="ECO:0000256" key="1">
    <source>
        <dbReference type="ARBA" id="ARBA00004173"/>
    </source>
</evidence>
<dbReference type="PANTHER" id="PTHR13194:SF18">
    <property type="entry name" value="COMPLEX I INTERMEDIATE-ASSOCIATED PROTEIN 30, MITOCHONDRIAL"/>
    <property type="match status" value="1"/>
</dbReference>
<comment type="caution">
    <text evidence="6">The sequence shown here is derived from an EMBL/GenBank/DDBJ whole genome shotgun (WGS) entry which is preliminary data.</text>
</comment>
<keyword evidence="7" id="KW-1185">Reference proteome</keyword>
<dbReference type="GO" id="GO:0005739">
    <property type="term" value="C:mitochondrion"/>
    <property type="evidence" value="ECO:0007669"/>
    <property type="project" value="UniProtKB-SubCell"/>
</dbReference>
<gene>
    <name evidence="6" type="ORF">VP01_1598g6</name>
</gene>
<accession>A0A0L6VHD9</accession>
<comment type="subcellular location">
    <subcellularLocation>
        <location evidence="1">Mitochondrion</location>
    </subcellularLocation>
</comment>
<dbReference type="STRING" id="27349.A0A0L6VHD9"/>
<dbReference type="Pfam" id="PF08547">
    <property type="entry name" value="CIA30"/>
    <property type="match status" value="1"/>
</dbReference>
<reference evidence="6 7" key="1">
    <citation type="submission" date="2015-08" db="EMBL/GenBank/DDBJ databases">
        <title>Next Generation Sequencing and Analysis of the Genome of Puccinia sorghi L Schw, the Causal Agent of Maize Common Rust.</title>
        <authorList>
            <person name="Rochi L."/>
            <person name="Burguener G."/>
            <person name="Darino M."/>
            <person name="Turjanski A."/>
            <person name="Kreff E."/>
            <person name="Dieguez M.J."/>
            <person name="Sacco F."/>
        </authorList>
    </citation>
    <scope>NUCLEOTIDE SEQUENCE [LARGE SCALE GENOMIC DNA]</scope>
    <source>
        <strain evidence="6 7">RO10H11247</strain>
    </source>
</reference>
<dbReference type="InterPro" id="IPR008979">
    <property type="entry name" value="Galactose-bd-like_sf"/>
</dbReference>
<evidence type="ECO:0000313" key="6">
    <source>
        <dbReference type="EMBL" id="KNZ60196.1"/>
    </source>
</evidence>
<proteinExistence type="inferred from homology"/>
<dbReference type="GO" id="GO:0006120">
    <property type="term" value="P:mitochondrial electron transport, NADH to ubiquinone"/>
    <property type="evidence" value="ECO:0007669"/>
    <property type="project" value="TreeGrafter"/>
</dbReference>
<dbReference type="PANTHER" id="PTHR13194">
    <property type="entry name" value="COMPLEX I INTERMEDIATE-ASSOCIATED PROTEIN 30"/>
    <property type="match status" value="1"/>
</dbReference>
<dbReference type="InterPro" id="IPR039131">
    <property type="entry name" value="NDUFAF1"/>
</dbReference>
<evidence type="ECO:0000256" key="3">
    <source>
        <dbReference type="ARBA" id="ARBA00023128"/>
    </source>
</evidence>
<keyword evidence="3" id="KW-0496">Mitochondrion</keyword>
<evidence type="ECO:0000256" key="4">
    <source>
        <dbReference type="ARBA" id="ARBA00023186"/>
    </source>
</evidence>
<dbReference type="SUPFAM" id="SSF49785">
    <property type="entry name" value="Galactose-binding domain-like"/>
    <property type="match status" value="1"/>
</dbReference>
<name>A0A0L6VHD9_9BASI</name>
<feature type="domain" description="NADH:ubiquinone oxidoreductase intermediate-associated protein 30" evidence="5">
    <location>
        <begin position="103"/>
        <end position="281"/>
    </location>
</feature>
<evidence type="ECO:0000256" key="2">
    <source>
        <dbReference type="ARBA" id="ARBA00007884"/>
    </source>
</evidence>